<dbReference type="SUPFAM" id="SSF48179">
    <property type="entry name" value="6-phosphogluconate dehydrogenase C-terminal domain-like"/>
    <property type="match status" value="1"/>
</dbReference>
<sequence>MSAESSKPSCLVIGAGGVGVIAAYSLFRADRSEVSMVVRSDYDHVVKQGYSIDSCDYGTIENWKPHRLYKTAEAASASGQFFDFIVVTVKNIPDGPKDSTVHEIVRPVVDSNHALDPTRTTSVLLIQNGLDIEKELLEHFDPNEYNLSILSGVQLIGSTKLGAGKIVQKGQDRLSVAPFDNTDVKGVERAKLFITLYSNKGHNLVDCEPNVKYTRWRKLLYNAVVNPTAALAQLDATRCLKFSNGGMSTENCIWRPGMMEIIAIAASEGVTIDPKEMDFFLDITKSMMHKPSMCVDYEKGQLMELEVILGNPLKVAERNGVPAPTLSVLYHLMTILQGKIKESKGIVRFDEEIMDIAKVVE</sequence>
<dbReference type="Proteomes" id="UP000190274">
    <property type="component" value="Chromosome F"/>
</dbReference>
<evidence type="ECO:0000313" key="4">
    <source>
        <dbReference type="Proteomes" id="UP000190274"/>
    </source>
</evidence>
<dbReference type="AlphaFoldDB" id="A0A1G4JN57"/>
<accession>A0A1G4JN57</accession>
<dbReference type="InterPro" id="IPR008927">
    <property type="entry name" value="6-PGluconate_DH-like_C_sf"/>
</dbReference>
<name>A0A1G4JN57_9SACH</name>
<dbReference type="Gene3D" id="3.40.50.720">
    <property type="entry name" value="NAD(P)-binding Rossmann-like Domain"/>
    <property type="match status" value="1"/>
</dbReference>
<evidence type="ECO:0000259" key="2">
    <source>
        <dbReference type="Pfam" id="PF08546"/>
    </source>
</evidence>
<dbReference type="EMBL" id="LT598458">
    <property type="protein sequence ID" value="SCU92042.1"/>
    <property type="molecule type" value="Genomic_DNA"/>
</dbReference>
<dbReference type="OrthoDB" id="3609at2759"/>
<dbReference type="FunFam" id="1.10.1040.10:FF:000017">
    <property type="entry name" value="2-dehydropantoate 2-reductase"/>
    <property type="match status" value="1"/>
</dbReference>
<dbReference type="InterPro" id="IPR013328">
    <property type="entry name" value="6PGD_dom2"/>
</dbReference>
<dbReference type="Gene3D" id="1.10.1040.10">
    <property type="entry name" value="N-(1-d-carboxylethyl)-l-norvaline Dehydrogenase, domain 2"/>
    <property type="match status" value="1"/>
</dbReference>
<gene>
    <name evidence="3" type="ORF">LADA_0F13872G</name>
</gene>
<feature type="domain" description="Ketopantoate reductase N-terminal" evidence="1">
    <location>
        <begin position="11"/>
        <end position="180"/>
    </location>
</feature>
<proteinExistence type="predicted"/>
<dbReference type="InterPro" id="IPR051402">
    <property type="entry name" value="KPR-Related"/>
</dbReference>
<keyword evidence="4" id="KW-1185">Reference proteome</keyword>
<dbReference type="PANTHER" id="PTHR21708:SF30">
    <property type="entry name" value="2-DEHYDROPANTOATE 2-REDUCTASE-RELATED"/>
    <property type="match status" value="1"/>
</dbReference>
<dbReference type="Pfam" id="PF02558">
    <property type="entry name" value="ApbA"/>
    <property type="match status" value="1"/>
</dbReference>
<evidence type="ECO:0000313" key="3">
    <source>
        <dbReference type="EMBL" id="SCU92042.1"/>
    </source>
</evidence>
<feature type="domain" description="Ketopantoate reductase C-terminal" evidence="2">
    <location>
        <begin position="210"/>
        <end position="334"/>
    </location>
</feature>
<dbReference type="InterPro" id="IPR013752">
    <property type="entry name" value="KPA_reductase"/>
</dbReference>
<reference evidence="3 4" key="1">
    <citation type="submission" date="2016-03" db="EMBL/GenBank/DDBJ databases">
        <authorList>
            <person name="Devillers H."/>
        </authorList>
    </citation>
    <scope>NUCLEOTIDE SEQUENCE [LARGE SCALE GENOMIC DNA]</scope>
    <source>
        <strain evidence="3">CBS 10888</strain>
    </source>
</reference>
<organism evidence="3 4">
    <name type="scientific">Lachancea dasiensis</name>
    <dbReference type="NCBI Taxonomy" id="1072105"/>
    <lineage>
        <taxon>Eukaryota</taxon>
        <taxon>Fungi</taxon>
        <taxon>Dikarya</taxon>
        <taxon>Ascomycota</taxon>
        <taxon>Saccharomycotina</taxon>
        <taxon>Saccharomycetes</taxon>
        <taxon>Saccharomycetales</taxon>
        <taxon>Saccharomycetaceae</taxon>
        <taxon>Lachancea</taxon>
    </lineage>
</organism>
<dbReference type="PANTHER" id="PTHR21708">
    <property type="entry name" value="PROBABLE 2-DEHYDROPANTOATE 2-REDUCTASE"/>
    <property type="match status" value="1"/>
</dbReference>
<dbReference type="GO" id="GO:0005737">
    <property type="term" value="C:cytoplasm"/>
    <property type="evidence" value="ECO:0007669"/>
    <property type="project" value="TreeGrafter"/>
</dbReference>
<protein>
    <submittedName>
        <fullName evidence="3">LADA_0F13872g1_1</fullName>
    </submittedName>
</protein>
<dbReference type="Pfam" id="PF08546">
    <property type="entry name" value="ApbA_C"/>
    <property type="match status" value="1"/>
</dbReference>
<evidence type="ECO:0000259" key="1">
    <source>
        <dbReference type="Pfam" id="PF02558"/>
    </source>
</evidence>
<dbReference type="InterPro" id="IPR013332">
    <property type="entry name" value="KPR_N"/>
</dbReference>